<evidence type="ECO:0000313" key="8">
    <source>
        <dbReference type="Proteomes" id="UP000199569"/>
    </source>
</evidence>
<dbReference type="PANTHER" id="PTHR37422">
    <property type="entry name" value="TEICHURONIC ACID BIOSYNTHESIS PROTEIN TUAE"/>
    <property type="match status" value="1"/>
</dbReference>
<dbReference type="AlphaFoldDB" id="A0A1G5BX08"/>
<dbReference type="Proteomes" id="UP000199569">
    <property type="component" value="Unassembled WGS sequence"/>
</dbReference>
<evidence type="ECO:0000256" key="4">
    <source>
        <dbReference type="ARBA" id="ARBA00023136"/>
    </source>
</evidence>
<evidence type="ECO:0000256" key="5">
    <source>
        <dbReference type="SAM" id="Phobius"/>
    </source>
</evidence>
<dbReference type="RefSeq" id="WP_091128908.1">
    <property type="nucleotide sequence ID" value="NZ_FMVJ01000002.1"/>
</dbReference>
<protein>
    <submittedName>
        <fullName evidence="7">O-antigen ligase</fullName>
    </submittedName>
</protein>
<dbReference type="GO" id="GO:0016020">
    <property type="term" value="C:membrane"/>
    <property type="evidence" value="ECO:0007669"/>
    <property type="project" value="UniProtKB-SubCell"/>
</dbReference>
<feature type="domain" description="O-antigen ligase-related" evidence="6">
    <location>
        <begin position="200"/>
        <end position="348"/>
    </location>
</feature>
<evidence type="ECO:0000256" key="3">
    <source>
        <dbReference type="ARBA" id="ARBA00022989"/>
    </source>
</evidence>
<evidence type="ECO:0000259" key="6">
    <source>
        <dbReference type="Pfam" id="PF04932"/>
    </source>
</evidence>
<feature type="transmembrane region" description="Helical" evidence="5">
    <location>
        <begin position="331"/>
        <end position="352"/>
    </location>
</feature>
<name>A0A1G5BX08_9HYPH</name>
<keyword evidence="3 5" id="KW-1133">Transmembrane helix</keyword>
<keyword evidence="8" id="KW-1185">Reference proteome</keyword>
<gene>
    <name evidence="7" type="ORF">SAMN02927923_00375</name>
</gene>
<dbReference type="OrthoDB" id="8050531at2"/>
<feature type="transmembrane region" description="Helical" evidence="5">
    <location>
        <begin position="193"/>
        <end position="209"/>
    </location>
</feature>
<proteinExistence type="predicted"/>
<accession>A0A1G5BX08</accession>
<dbReference type="STRING" id="549386.SAMN02927923_00375"/>
<comment type="subcellular location">
    <subcellularLocation>
        <location evidence="1">Membrane</location>
        <topology evidence="1">Multi-pass membrane protein</topology>
    </subcellularLocation>
</comment>
<feature type="transmembrane region" description="Helical" evidence="5">
    <location>
        <begin position="100"/>
        <end position="123"/>
    </location>
</feature>
<reference evidence="7 8" key="1">
    <citation type="submission" date="2016-10" db="EMBL/GenBank/DDBJ databases">
        <authorList>
            <person name="de Groot N.N."/>
        </authorList>
    </citation>
    <scope>NUCLEOTIDE SEQUENCE [LARGE SCALE GENOMIC DNA]</scope>
    <source>
        <strain evidence="7 8">CGMCC 1.7666</strain>
    </source>
</reference>
<dbReference type="PANTHER" id="PTHR37422:SF13">
    <property type="entry name" value="LIPOPOLYSACCHARIDE BIOSYNTHESIS PROTEIN PA4999-RELATED"/>
    <property type="match status" value="1"/>
</dbReference>
<dbReference type="Pfam" id="PF04932">
    <property type="entry name" value="Wzy_C"/>
    <property type="match status" value="1"/>
</dbReference>
<evidence type="ECO:0000256" key="2">
    <source>
        <dbReference type="ARBA" id="ARBA00022692"/>
    </source>
</evidence>
<sequence>MASSLPTTTISRQRLAEGFWRAAMVSLVVMPLGMAIAHRSSPLFIVLSAVLCLLAARLEGRARSFWSDVSSALTAPLGIAVLAFFGWCLISIGWSEFKIVSIRAFGEFWLPIAASVVLALTLPQRLTPRMFGFLVGTFTLAGLIIIVELQTGMILRKTLGVRSDPYIFNRPVLTLLMLALPLTAWLLSTKRNGGVYGLLLLLFLGAVAIQSESDAAVLALAIVCLVFPIAWLAPRLTFVLAVAAFLAAVSLSPLIGALSAKFMTPEMHRMLATGHSKERVELWQSFGAVVREEPLLGTGFGVSPRMPDTKVAAKVPVEHQPMLNIGHPHNAVLQIWVELGAVGALLFLVIAFLSLRAIWHLPHLIRSASLALLAGIVPVSLVGHGAWQGWWAASLGAALIWMQAVRRIQTETTQ</sequence>
<dbReference type="EMBL" id="FMVJ01000002">
    <property type="protein sequence ID" value="SCX94799.1"/>
    <property type="molecule type" value="Genomic_DNA"/>
</dbReference>
<feature type="transmembrane region" description="Helical" evidence="5">
    <location>
        <begin position="43"/>
        <end position="60"/>
    </location>
</feature>
<keyword evidence="2 5" id="KW-0812">Transmembrane</keyword>
<organism evidence="7 8">
    <name type="scientific">Microvirga guangxiensis</name>
    <dbReference type="NCBI Taxonomy" id="549386"/>
    <lineage>
        <taxon>Bacteria</taxon>
        <taxon>Pseudomonadati</taxon>
        <taxon>Pseudomonadota</taxon>
        <taxon>Alphaproteobacteria</taxon>
        <taxon>Hyphomicrobiales</taxon>
        <taxon>Methylobacteriaceae</taxon>
        <taxon>Microvirga</taxon>
    </lineage>
</organism>
<dbReference type="GO" id="GO:0016874">
    <property type="term" value="F:ligase activity"/>
    <property type="evidence" value="ECO:0007669"/>
    <property type="project" value="UniProtKB-KW"/>
</dbReference>
<evidence type="ECO:0000256" key="1">
    <source>
        <dbReference type="ARBA" id="ARBA00004141"/>
    </source>
</evidence>
<feature type="transmembrane region" description="Helical" evidence="5">
    <location>
        <begin position="167"/>
        <end position="186"/>
    </location>
</feature>
<keyword evidence="4 5" id="KW-0472">Membrane</keyword>
<feature type="transmembrane region" description="Helical" evidence="5">
    <location>
        <begin position="215"/>
        <end position="233"/>
    </location>
</feature>
<dbReference type="InterPro" id="IPR007016">
    <property type="entry name" value="O-antigen_ligase-rel_domated"/>
</dbReference>
<feature type="transmembrane region" description="Helical" evidence="5">
    <location>
        <begin position="18"/>
        <end position="37"/>
    </location>
</feature>
<feature type="transmembrane region" description="Helical" evidence="5">
    <location>
        <begin position="364"/>
        <end position="383"/>
    </location>
</feature>
<feature type="transmembrane region" description="Helical" evidence="5">
    <location>
        <begin position="72"/>
        <end position="94"/>
    </location>
</feature>
<feature type="transmembrane region" description="Helical" evidence="5">
    <location>
        <begin position="238"/>
        <end position="260"/>
    </location>
</feature>
<feature type="transmembrane region" description="Helical" evidence="5">
    <location>
        <begin position="130"/>
        <end position="147"/>
    </location>
</feature>
<evidence type="ECO:0000313" key="7">
    <source>
        <dbReference type="EMBL" id="SCX94799.1"/>
    </source>
</evidence>
<dbReference type="InterPro" id="IPR051533">
    <property type="entry name" value="WaaL-like"/>
</dbReference>
<keyword evidence="7" id="KW-0436">Ligase</keyword>